<name>A0A8H5HM57_9AGAR</name>
<keyword evidence="2" id="KW-1185">Reference proteome</keyword>
<evidence type="ECO:0000313" key="2">
    <source>
        <dbReference type="Proteomes" id="UP000565441"/>
    </source>
</evidence>
<dbReference type="AlphaFoldDB" id="A0A8H5HM57"/>
<reference evidence="1 2" key="1">
    <citation type="journal article" date="2020" name="ISME J.">
        <title>Uncovering the hidden diversity of litter-decomposition mechanisms in mushroom-forming fungi.</title>
        <authorList>
            <person name="Floudas D."/>
            <person name="Bentzer J."/>
            <person name="Ahren D."/>
            <person name="Johansson T."/>
            <person name="Persson P."/>
            <person name="Tunlid A."/>
        </authorList>
    </citation>
    <scope>NUCLEOTIDE SEQUENCE [LARGE SCALE GENOMIC DNA]</scope>
    <source>
        <strain evidence="1 2">CBS 661.87</strain>
    </source>
</reference>
<comment type="caution">
    <text evidence="1">The sequence shown here is derived from an EMBL/GenBank/DDBJ whole genome shotgun (WGS) entry which is preliminary data.</text>
</comment>
<dbReference type="EMBL" id="JAACJP010000003">
    <property type="protein sequence ID" value="KAF5385903.1"/>
    <property type="molecule type" value="Genomic_DNA"/>
</dbReference>
<protein>
    <submittedName>
        <fullName evidence="1">Uncharacterized protein</fullName>
    </submittedName>
</protein>
<accession>A0A8H5HM57</accession>
<dbReference type="Proteomes" id="UP000565441">
    <property type="component" value="Unassembled WGS sequence"/>
</dbReference>
<evidence type="ECO:0000313" key="1">
    <source>
        <dbReference type="EMBL" id="KAF5385903.1"/>
    </source>
</evidence>
<proteinExistence type="predicted"/>
<sequence length="320" mass="35076">MNPTSLIDSSFGLLAATNVTNDPEYAKIVSVIDRVRQALCNESAFRKPFHEVLLNLYTSPSMSAKIPKIHPVPPTPQDVLDFFTSSWPEVRLMPYIKTETEYVWGYTHVGPQASNDSGIHISFPLVQFWSNMATSQNPTKFTVNIAASIFVTVLLYELSHCLIVWWSEGTCCTPKDLPILGESGEFIERELLGGVLEGWWQKDHVGTFSHLEQVAFEAAPGKLYVLDNACALHILQCFASASSASPSSMPPVLPLLQVQSMASTPPPNPLNVSRAKFATLRRGAKEEPAAAQPTTPAFVKGLGLVRRSAMAGDKFFLGPK</sequence>
<organism evidence="1 2">
    <name type="scientific">Tricholomella constricta</name>
    <dbReference type="NCBI Taxonomy" id="117010"/>
    <lineage>
        <taxon>Eukaryota</taxon>
        <taxon>Fungi</taxon>
        <taxon>Dikarya</taxon>
        <taxon>Basidiomycota</taxon>
        <taxon>Agaricomycotina</taxon>
        <taxon>Agaricomycetes</taxon>
        <taxon>Agaricomycetidae</taxon>
        <taxon>Agaricales</taxon>
        <taxon>Tricholomatineae</taxon>
        <taxon>Lyophyllaceae</taxon>
        <taxon>Tricholomella</taxon>
    </lineage>
</organism>
<gene>
    <name evidence="1" type="ORF">D9615_002397</name>
</gene>
<dbReference type="OrthoDB" id="3113166at2759"/>